<evidence type="ECO:0000313" key="2">
    <source>
        <dbReference type="Proteomes" id="UP000694415"/>
    </source>
</evidence>
<accession>A0A8C6HR64</accession>
<keyword evidence="2" id="KW-1185">Reference proteome</keyword>
<proteinExistence type="predicted"/>
<reference evidence="1" key="2">
    <citation type="submission" date="2025-09" db="UniProtKB">
        <authorList>
            <consortium name="Ensembl"/>
        </authorList>
    </citation>
    <scope>IDENTIFICATION</scope>
</reference>
<reference evidence="1" key="1">
    <citation type="submission" date="2025-08" db="UniProtKB">
        <authorList>
            <consortium name="Ensembl"/>
        </authorList>
    </citation>
    <scope>IDENTIFICATION</scope>
</reference>
<dbReference type="Ensembl" id="ENSMSIT00000031165.1">
    <property type="protein sequence ID" value="ENSMSIP00000024700.1"/>
    <property type="gene ID" value="ENSMSIG00000020896.1"/>
</dbReference>
<sequence length="89" mass="10059">MLNIFFRYFSAILYSSGENSLFSSEPHFSMGLFDFLESTFLSSLYILDISPLSDLGLVKILSQSFGGLFVLLTVSFALQKLCNFKRSHL</sequence>
<evidence type="ECO:0000313" key="1">
    <source>
        <dbReference type="Ensembl" id="ENSMSIP00000024700.1"/>
    </source>
</evidence>
<dbReference type="Proteomes" id="UP000694415">
    <property type="component" value="Unplaced"/>
</dbReference>
<name>A0A8C6HR64_MUSSI</name>
<dbReference type="GeneTree" id="ENSGT01130000279572"/>
<dbReference type="AlphaFoldDB" id="A0A8C6HR64"/>
<organism evidence="1 2">
    <name type="scientific">Mus spicilegus</name>
    <name type="common">Mound-building mouse</name>
    <dbReference type="NCBI Taxonomy" id="10103"/>
    <lineage>
        <taxon>Eukaryota</taxon>
        <taxon>Metazoa</taxon>
        <taxon>Chordata</taxon>
        <taxon>Craniata</taxon>
        <taxon>Vertebrata</taxon>
        <taxon>Euteleostomi</taxon>
        <taxon>Mammalia</taxon>
        <taxon>Eutheria</taxon>
        <taxon>Euarchontoglires</taxon>
        <taxon>Glires</taxon>
        <taxon>Rodentia</taxon>
        <taxon>Myomorpha</taxon>
        <taxon>Muroidea</taxon>
        <taxon>Muridae</taxon>
        <taxon>Murinae</taxon>
        <taxon>Mus</taxon>
        <taxon>Mus</taxon>
    </lineage>
</organism>
<protein>
    <submittedName>
        <fullName evidence="1">Uncharacterized protein</fullName>
    </submittedName>
</protein>